<evidence type="ECO:0000259" key="12">
    <source>
        <dbReference type="PROSITE" id="PS51141"/>
    </source>
</evidence>
<evidence type="ECO:0000256" key="1">
    <source>
        <dbReference type="ARBA" id="ARBA00004123"/>
    </source>
</evidence>
<evidence type="ECO:0000256" key="5">
    <source>
        <dbReference type="ARBA" id="ARBA00023015"/>
    </source>
</evidence>
<dbReference type="GO" id="GO:0005634">
    <property type="term" value="C:nucleus"/>
    <property type="evidence" value="ECO:0007669"/>
    <property type="project" value="UniProtKB-SubCell"/>
</dbReference>
<feature type="region of interest" description="Disordered" evidence="10">
    <location>
        <begin position="352"/>
        <end position="403"/>
    </location>
</feature>
<organism evidence="13 14">
    <name type="scientific">Acorus calamus</name>
    <name type="common">Sweet flag</name>
    <dbReference type="NCBI Taxonomy" id="4465"/>
    <lineage>
        <taxon>Eukaryota</taxon>
        <taxon>Viridiplantae</taxon>
        <taxon>Streptophyta</taxon>
        <taxon>Embryophyta</taxon>
        <taxon>Tracheophyta</taxon>
        <taxon>Spermatophyta</taxon>
        <taxon>Magnoliopsida</taxon>
        <taxon>Liliopsida</taxon>
        <taxon>Acoraceae</taxon>
        <taxon>Acorus</taxon>
    </lineage>
</organism>
<dbReference type="InterPro" id="IPR004333">
    <property type="entry name" value="SBP_dom"/>
</dbReference>
<feature type="region of interest" description="Disordered" evidence="10">
    <location>
        <begin position="275"/>
        <end position="295"/>
    </location>
</feature>
<gene>
    <name evidence="13" type="primary">SPL1</name>
    <name evidence="13" type="ORF">QJS10_CPB17g00892</name>
</gene>
<proteinExistence type="predicted"/>
<dbReference type="SUPFAM" id="SSF48403">
    <property type="entry name" value="Ankyrin repeat"/>
    <property type="match status" value="1"/>
</dbReference>
<feature type="transmembrane region" description="Helical" evidence="11">
    <location>
        <begin position="973"/>
        <end position="996"/>
    </location>
</feature>
<reference evidence="13" key="2">
    <citation type="submission" date="2023-06" db="EMBL/GenBank/DDBJ databases">
        <authorList>
            <person name="Ma L."/>
            <person name="Liu K.-W."/>
            <person name="Li Z."/>
            <person name="Hsiao Y.-Y."/>
            <person name="Qi Y."/>
            <person name="Fu T."/>
            <person name="Tang G."/>
            <person name="Zhang D."/>
            <person name="Sun W.-H."/>
            <person name="Liu D.-K."/>
            <person name="Li Y."/>
            <person name="Chen G.-Z."/>
            <person name="Liu X.-D."/>
            <person name="Liao X.-Y."/>
            <person name="Jiang Y.-T."/>
            <person name="Yu X."/>
            <person name="Hao Y."/>
            <person name="Huang J."/>
            <person name="Zhao X.-W."/>
            <person name="Ke S."/>
            <person name="Chen Y.-Y."/>
            <person name="Wu W.-L."/>
            <person name="Hsu J.-L."/>
            <person name="Lin Y.-F."/>
            <person name="Huang M.-D."/>
            <person name="Li C.-Y."/>
            <person name="Huang L."/>
            <person name="Wang Z.-W."/>
            <person name="Zhao X."/>
            <person name="Zhong W.-Y."/>
            <person name="Peng D.-H."/>
            <person name="Ahmad S."/>
            <person name="Lan S."/>
            <person name="Zhang J.-S."/>
            <person name="Tsai W.-C."/>
            <person name="Van De Peer Y."/>
            <person name="Liu Z.-J."/>
        </authorList>
    </citation>
    <scope>NUCLEOTIDE SEQUENCE</scope>
    <source>
        <strain evidence="13">CP</strain>
        <tissue evidence="13">Leaves</tissue>
    </source>
</reference>
<keyword evidence="7" id="KW-0804">Transcription</keyword>
<keyword evidence="14" id="KW-1185">Reference proteome</keyword>
<feature type="domain" description="SBP-type" evidence="12">
    <location>
        <begin position="137"/>
        <end position="214"/>
    </location>
</feature>
<evidence type="ECO:0000256" key="11">
    <source>
        <dbReference type="SAM" id="Phobius"/>
    </source>
</evidence>
<evidence type="ECO:0000313" key="13">
    <source>
        <dbReference type="EMBL" id="KAK1292236.1"/>
    </source>
</evidence>
<evidence type="ECO:0000313" key="14">
    <source>
        <dbReference type="Proteomes" id="UP001180020"/>
    </source>
</evidence>
<evidence type="ECO:0000256" key="9">
    <source>
        <dbReference type="PROSITE-ProRule" id="PRU00470"/>
    </source>
</evidence>
<comment type="caution">
    <text evidence="13">The sequence shown here is derived from an EMBL/GenBank/DDBJ whole genome shotgun (WGS) entry which is preliminary data.</text>
</comment>
<dbReference type="EMBL" id="JAUJYO010000017">
    <property type="protein sequence ID" value="KAK1292236.1"/>
    <property type="molecule type" value="Genomic_DNA"/>
</dbReference>
<protein>
    <submittedName>
        <fullName evidence="13">Squamosa promoter-binding-like protein 1</fullName>
    </submittedName>
</protein>
<evidence type="ECO:0000256" key="4">
    <source>
        <dbReference type="ARBA" id="ARBA00022833"/>
    </source>
</evidence>
<dbReference type="PANTHER" id="PTHR31251">
    <property type="entry name" value="SQUAMOSA PROMOTER-BINDING-LIKE PROTEIN 4"/>
    <property type="match status" value="1"/>
</dbReference>
<dbReference type="PANTHER" id="PTHR31251:SF86">
    <property type="entry name" value="SQUAMOSA PROMOTER-BINDING-LIKE PROTEIN 1"/>
    <property type="match status" value="1"/>
</dbReference>
<keyword evidence="11" id="KW-1133">Transmembrane helix</keyword>
<keyword evidence="11" id="KW-0472">Membrane</keyword>
<sequence length="1019" mass="112822">MEAGVGSEPFHPFYGVDLGRGMKKSVDWDVNDWAWDGERFLASRVNPAPSECRSHPFFPVGTDSPDEGYGGLGQGRVETEKRRRFDVVEEEEGGGQGGLPLTLRLGDHVNASAEAELADWEGKNGKKSKTQTANPNRSVCQVEGCNANLKDAKDYHRRHKVCEAHAKASKALVGNVMQRFCQQCSRFHHLQEFDEGKRSCRRRLAGHNRRRRKTHPDAVAGGNPLIDIGSLLNVLLKLLSNSHSDNSAQAKDQELVSHLLKNLATLVGQQNQSGLLQGSQDTQNKVGTSAGPSSEALPALTWHGVACPPVQESSKHLKEIFAQNPLLRSLNESSSVTVAAVEMPQKRFTTEAALGDSRQGLPSQNPTSLLPVHDGLPAKSDSPHLAPPPASTTRKPKNDFDLNDTYDASQDCIEVYERSSPGDLETGTFNCASWMLQDSHQASPPRTSGNSDSGSAQSTSSSNGESRTDRIVFKLFGKDPGAFPLLLRTQILDWLSHSPTDIEGYIRPGCIILTIYLRLTESTWEKLCHDLSSSLCRLLNVTNDNFWKTGWVYVRVQHRVAFIYNGHVLLDVPLLQTSHSYCKITSITPIAVPVSGRVDFTIKGYNFSRSTTRLLCAFEGKYLAQENAHVRADDSDVSRINGALQSLSFSCSLPDATGRGFVEIEDHGFSSAFFPFIVAEEDLCSEIRTLERAIEEDCSDDSSPEQTKETKIRSQALDFLHEMGWLLRRTQLRSTSPTPQPEFFHLSRFKSLMDFSMDHNWCAVVKKLLDILFDGIIDTGCESSPEPAVLEMGLLHRAVGRNCRPMVELLLRYAHPKYNTEIQKNQHGEGFLFKPNMCGPAGITPLHIAASTTGALDVLDALTNDPGQLGIQSWKTIRDATGYTPEDYARSKGHNSYIDLLQKKTDTGKPEPDQEPRHVVLDIPTIIAMGVPKEADAGKQLAFQMEKPVLSCKLCINQQQQRMAYRDMGRRSLFYRPMMLSMVGIAAVCVCVGILLKGPPEVWCAYPPFRWEMIGFGTM</sequence>
<dbReference type="Pfam" id="PF03110">
    <property type="entry name" value="SBP"/>
    <property type="match status" value="1"/>
</dbReference>
<dbReference type="InterPro" id="IPR036770">
    <property type="entry name" value="Ankyrin_rpt-contain_sf"/>
</dbReference>
<keyword evidence="11" id="KW-0812">Transmembrane</keyword>
<dbReference type="InterPro" id="IPR036893">
    <property type="entry name" value="SBP_sf"/>
</dbReference>
<evidence type="ECO:0000256" key="7">
    <source>
        <dbReference type="ARBA" id="ARBA00023163"/>
    </source>
</evidence>
<evidence type="ECO:0000256" key="10">
    <source>
        <dbReference type="SAM" id="MobiDB-lite"/>
    </source>
</evidence>
<dbReference type="PROSITE" id="PS51141">
    <property type="entry name" value="ZF_SBP"/>
    <property type="match status" value="1"/>
</dbReference>
<evidence type="ECO:0000256" key="3">
    <source>
        <dbReference type="ARBA" id="ARBA00022771"/>
    </source>
</evidence>
<keyword evidence="6" id="KW-0238">DNA-binding</keyword>
<dbReference type="Pfam" id="PF26102">
    <property type="entry name" value="Ig_SPL7"/>
    <property type="match status" value="1"/>
</dbReference>
<evidence type="ECO:0000256" key="6">
    <source>
        <dbReference type="ARBA" id="ARBA00023125"/>
    </source>
</evidence>
<keyword evidence="2" id="KW-0479">Metal-binding</keyword>
<feature type="region of interest" description="Disordered" evidence="10">
    <location>
        <begin position="439"/>
        <end position="465"/>
    </location>
</feature>
<keyword evidence="4" id="KW-0862">Zinc</keyword>
<dbReference type="Proteomes" id="UP001180020">
    <property type="component" value="Unassembled WGS sequence"/>
</dbReference>
<evidence type="ECO:0000256" key="8">
    <source>
        <dbReference type="ARBA" id="ARBA00023242"/>
    </source>
</evidence>
<dbReference type="AlphaFoldDB" id="A0AAV9CST5"/>
<keyword evidence="8" id="KW-0539">Nucleus</keyword>
<dbReference type="Gene3D" id="1.25.40.20">
    <property type="entry name" value="Ankyrin repeat-containing domain"/>
    <property type="match status" value="1"/>
</dbReference>
<feature type="compositionally biased region" description="Low complexity" evidence="10">
    <location>
        <begin position="448"/>
        <end position="465"/>
    </location>
</feature>
<accession>A0AAV9CST5</accession>
<dbReference type="FunFam" id="4.10.1100.10:FF:000001">
    <property type="entry name" value="Squamosa promoter-binding-like protein 14"/>
    <property type="match status" value="1"/>
</dbReference>
<dbReference type="GO" id="GO:0008270">
    <property type="term" value="F:zinc ion binding"/>
    <property type="evidence" value="ECO:0007669"/>
    <property type="project" value="UniProtKB-KW"/>
</dbReference>
<comment type="subcellular location">
    <subcellularLocation>
        <location evidence="1">Nucleus</location>
    </subcellularLocation>
</comment>
<dbReference type="Gene3D" id="4.10.1100.10">
    <property type="entry name" value="Transcription factor, SBP-box domain"/>
    <property type="match status" value="1"/>
</dbReference>
<dbReference type="InterPro" id="IPR044817">
    <property type="entry name" value="SBP-like"/>
</dbReference>
<name>A0AAV9CST5_ACOCL</name>
<dbReference type="GO" id="GO:0003677">
    <property type="term" value="F:DNA binding"/>
    <property type="evidence" value="ECO:0007669"/>
    <property type="project" value="UniProtKB-KW"/>
</dbReference>
<keyword evidence="3 9" id="KW-0863">Zinc-finger</keyword>
<reference evidence="13" key="1">
    <citation type="journal article" date="2023" name="Nat. Commun.">
        <title>Diploid and tetraploid genomes of Acorus and the evolution of monocots.</title>
        <authorList>
            <person name="Ma L."/>
            <person name="Liu K.W."/>
            <person name="Li Z."/>
            <person name="Hsiao Y.Y."/>
            <person name="Qi Y."/>
            <person name="Fu T."/>
            <person name="Tang G.D."/>
            <person name="Zhang D."/>
            <person name="Sun W.H."/>
            <person name="Liu D.K."/>
            <person name="Li Y."/>
            <person name="Chen G.Z."/>
            <person name="Liu X.D."/>
            <person name="Liao X.Y."/>
            <person name="Jiang Y.T."/>
            <person name="Yu X."/>
            <person name="Hao Y."/>
            <person name="Huang J."/>
            <person name="Zhao X.W."/>
            <person name="Ke S."/>
            <person name="Chen Y.Y."/>
            <person name="Wu W.L."/>
            <person name="Hsu J.L."/>
            <person name="Lin Y.F."/>
            <person name="Huang M.D."/>
            <person name="Li C.Y."/>
            <person name="Huang L."/>
            <person name="Wang Z.W."/>
            <person name="Zhao X."/>
            <person name="Zhong W.Y."/>
            <person name="Peng D.H."/>
            <person name="Ahmad S."/>
            <person name="Lan S."/>
            <person name="Zhang J.S."/>
            <person name="Tsai W.C."/>
            <person name="Van de Peer Y."/>
            <person name="Liu Z.J."/>
        </authorList>
    </citation>
    <scope>NUCLEOTIDE SEQUENCE</scope>
    <source>
        <strain evidence="13">CP</strain>
    </source>
</reference>
<evidence type="ECO:0000256" key="2">
    <source>
        <dbReference type="ARBA" id="ARBA00022723"/>
    </source>
</evidence>
<dbReference type="SUPFAM" id="SSF103612">
    <property type="entry name" value="SBT domain"/>
    <property type="match status" value="1"/>
</dbReference>
<feature type="compositionally biased region" description="Polar residues" evidence="10">
    <location>
        <begin position="281"/>
        <end position="292"/>
    </location>
</feature>
<keyword evidence="5" id="KW-0805">Transcription regulation</keyword>